<gene>
    <name evidence="3" type="ORF">GGQ72_001409</name>
</gene>
<feature type="transmembrane region" description="Helical" evidence="2">
    <location>
        <begin position="42"/>
        <end position="67"/>
    </location>
</feature>
<comment type="caution">
    <text evidence="3">The sequence shown here is derived from an EMBL/GenBank/DDBJ whole genome shotgun (WGS) entry which is preliminary data.</text>
</comment>
<dbReference type="Pfam" id="PF07386">
    <property type="entry name" value="DUF1499"/>
    <property type="match status" value="1"/>
</dbReference>
<reference evidence="3 4" key="1">
    <citation type="submission" date="2020-08" db="EMBL/GenBank/DDBJ databases">
        <title>Genomic Encyclopedia of Type Strains, Phase IV (KMG-IV): sequencing the most valuable type-strain genomes for metagenomic binning, comparative biology and taxonomic classification.</title>
        <authorList>
            <person name="Goeker M."/>
        </authorList>
    </citation>
    <scope>NUCLEOTIDE SEQUENCE [LARGE SCALE GENOMIC DNA]</scope>
    <source>
        <strain evidence="3 4">DSM 29514</strain>
    </source>
</reference>
<evidence type="ECO:0000313" key="3">
    <source>
        <dbReference type="EMBL" id="MBB4142910.1"/>
    </source>
</evidence>
<keyword evidence="2" id="KW-1133">Transmembrane helix</keyword>
<dbReference type="AlphaFoldDB" id="A0A7W6LEI4"/>
<proteinExistence type="predicted"/>
<protein>
    <recommendedName>
        <fullName evidence="5">DUF1499 domain-containing protein</fullName>
    </recommendedName>
</protein>
<keyword evidence="2" id="KW-0472">Membrane</keyword>
<evidence type="ECO:0008006" key="5">
    <source>
        <dbReference type="Google" id="ProtNLM"/>
    </source>
</evidence>
<evidence type="ECO:0000313" key="4">
    <source>
        <dbReference type="Proteomes" id="UP000519897"/>
    </source>
</evidence>
<keyword evidence="2" id="KW-0812">Transmembrane</keyword>
<organism evidence="3 4">
    <name type="scientific">Rhizobium rhizoryzae</name>
    <dbReference type="NCBI Taxonomy" id="451876"/>
    <lineage>
        <taxon>Bacteria</taxon>
        <taxon>Pseudomonadati</taxon>
        <taxon>Pseudomonadota</taxon>
        <taxon>Alphaproteobacteria</taxon>
        <taxon>Hyphomicrobiales</taxon>
        <taxon>Rhizobiaceae</taxon>
        <taxon>Rhizobium/Agrobacterium group</taxon>
        <taxon>Rhizobium</taxon>
    </lineage>
</organism>
<sequence length="324" mass="34336">MTVRFVRPVSSSAYLAKKMAWSSLLLLLMAFAAHRFGPLTTPSFLAVVILCAVLGSLSIPLALHGLVQLWTTGAQGGIASARAIILALPAIALFAVGMYLSETRPALFDVTTDIADPPAWQKQPVADQLWLSQPTFVSPASRELQEETYPGITSRRYEGALDRVYDAVIKVAAANRIKFDKDKLAKGQSQKAKPAPSRTPQSGVGANGAASSASNPAVNPPATDAAPPVPDVVPIPLPRPSPALASLLPQAQAKGDLSLQGSMRTFILGLPFDVVIRLREEEQTVLVDMRVASRYGSHDLGLSAGIAQSYLRALDAELLGIAPE</sequence>
<dbReference type="RefSeq" id="WP_165132452.1">
    <property type="nucleotide sequence ID" value="NZ_CP049250.1"/>
</dbReference>
<dbReference type="Proteomes" id="UP000519897">
    <property type="component" value="Unassembled WGS sequence"/>
</dbReference>
<accession>A0A7W6LEI4</accession>
<feature type="transmembrane region" description="Helical" evidence="2">
    <location>
        <begin position="79"/>
        <end position="100"/>
    </location>
</feature>
<keyword evidence="4" id="KW-1185">Reference proteome</keyword>
<evidence type="ECO:0000256" key="2">
    <source>
        <dbReference type="SAM" id="Phobius"/>
    </source>
</evidence>
<name>A0A7W6LEI4_9HYPH</name>
<dbReference type="EMBL" id="JACIEC010000001">
    <property type="protein sequence ID" value="MBB4142910.1"/>
    <property type="molecule type" value="Genomic_DNA"/>
</dbReference>
<feature type="compositionally biased region" description="Low complexity" evidence="1">
    <location>
        <begin position="203"/>
        <end position="226"/>
    </location>
</feature>
<feature type="region of interest" description="Disordered" evidence="1">
    <location>
        <begin position="183"/>
        <end position="232"/>
    </location>
</feature>
<dbReference type="InterPro" id="IPR010865">
    <property type="entry name" value="DUF1499"/>
</dbReference>
<evidence type="ECO:0000256" key="1">
    <source>
        <dbReference type="SAM" id="MobiDB-lite"/>
    </source>
</evidence>